<accession>A0A438I5L2</accession>
<reference evidence="1 2" key="1">
    <citation type="journal article" date="2018" name="PLoS Genet.">
        <title>Population sequencing reveals clonal diversity and ancestral inbreeding in the grapevine cultivar Chardonnay.</title>
        <authorList>
            <person name="Roach M.J."/>
            <person name="Johnson D.L."/>
            <person name="Bohlmann J."/>
            <person name="van Vuuren H.J."/>
            <person name="Jones S.J."/>
            <person name="Pretorius I.S."/>
            <person name="Schmidt S.A."/>
            <person name="Borneman A.R."/>
        </authorList>
    </citation>
    <scope>NUCLEOTIDE SEQUENCE [LARGE SCALE GENOMIC DNA]</scope>
    <source>
        <strain evidence="2">cv. Chardonnay</strain>
        <tissue evidence="1">Leaf</tissue>
    </source>
</reference>
<organism evidence="1 2">
    <name type="scientific">Vitis vinifera</name>
    <name type="common">Grape</name>
    <dbReference type="NCBI Taxonomy" id="29760"/>
    <lineage>
        <taxon>Eukaryota</taxon>
        <taxon>Viridiplantae</taxon>
        <taxon>Streptophyta</taxon>
        <taxon>Embryophyta</taxon>
        <taxon>Tracheophyta</taxon>
        <taxon>Spermatophyta</taxon>
        <taxon>Magnoliopsida</taxon>
        <taxon>eudicotyledons</taxon>
        <taxon>Gunneridae</taxon>
        <taxon>Pentapetalae</taxon>
        <taxon>rosids</taxon>
        <taxon>Vitales</taxon>
        <taxon>Vitaceae</taxon>
        <taxon>Viteae</taxon>
        <taxon>Vitis</taxon>
    </lineage>
</organism>
<proteinExistence type="predicted"/>
<dbReference type="Proteomes" id="UP000288805">
    <property type="component" value="Unassembled WGS sequence"/>
</dbReference>
<dbReference type="EMBL" id="QGNW01000141">
    <property type="protein sequence ID" value="RVW91993.1"/>
    <property type="molecule type" value="Genomic_DNA"/>
</dbReference>
<sequence length="99" mass="11706">MEYNRLKLRKQNRDTRLMARSIIGRVLEKLSVLLLREPAPLVGVEEQLQWIHRELSTKIRFGFTEELIDVAYDVEDVIDLLIEKYIAGLNKLFPHLLFN</sequence>
<name>A0A438I5L2_VITVI</name>
<evidence type="ECO:0000313" key="2">
    <source>
        <dbReference type="Proteomes" id="UP000288805"/>
    </source>
</evidence>
<comment type="caution">
    <text evidence="1">The sequence shown here is derived from an EMBL/GenBank/DDBJ whole genome shotgun (WGS) entry which is preliminary data.</text>
</comment>
<protein>
    <recommendedName>
        <fullName evidence="3">Rx N-terminal domain-containing protein</fullName>
    </recommendedName>
</protein>
<evidence type="ECO:0000313" key="1">
    <source>
        <dbReference type="EMBL" id="RVW91993.1"/>
    </source>
</evidence>
<evidence type="ECO:0008006" key="3">
    <source>
        <dbReference type="Google" id="ProtNLM"/>
    </source>
</evidence>
<gene>
    <name evidence="1" type="ORF">CK203_030230</name>
</gene>
<dbReference type="AlphaFoldDB" id="A0A438I5L2"/>